<dbReference type="GeneID" id="54470570"/>
<protein>
    <submittedName>
        <fullName evidence="2">Uncharacterized protein</fullName>
    </submittedName>
</protein>
<dbReference type="AlphaFoldDB" id="A0A6A6PV49"/>
<dbReference type="RefSeq" id="XP_033589903.1">
    <property type="nucleotide sequence ID" value="XM_033729568.1"/>
</dbReference>
<dbReference type="EMBL" id="MU001635">
    <property type="protein sequence ID" value="KAF2483333.1"/>
    <property type="molecule type" value="Genomic_DNA"/>
</dbReference>
<gene>
    <name evidence="2" type="ORF">BDY17DRAFT_145819</name>
</gene>
<evidence type="ECO:0000313" key="2">
    <source>
        <dbReference type="EMBL" id="KAF2483333.1"/>
    </source>
</evidence>
<keyword evidence="3" id="KW-1185">Reference proteome</keyword>
<organism evidence="2 3">
    <name type="scientific">Neohortaea acidophila</name>
    <dbReference type="NCBI Taxonomy" id="245834"/>
    <lineage>
        <taxon>Eukaryota</taxon>
        <taxon>Fungi</taxon>
        <taxon>Dikarya</taxon>
        <taxon>Ascomycota</taxon>
        <taxon>Pezizomycotina</taxon>
        <taxon>Dothideomycetes</taxon>
        <taxon>Dothideomycetidae</taxon>
        <taxon>Mycosphaerellales</taxon>
        <taxon>Teratosphaeriaceae</taxon>
        <taxon>Neohortaea</taxon>
    </lineage>
</organism>
<name>A0A6A6PV49_9PEZI</name>
<evidence type="ECO:0000256" key="1">
    <source>
        <dbReference type="SAM" id="MobiDB-lite"/>
    </source>
</evidence>
<proteinExistence type="predicted"/>
<reference evidence="2" key="1">
    <citation type="journal article" date="2020" name="Stud. Mycol.">
        <title>101 Dothideomycetes genomes: a test case for predicting lifestyles and emergence of pathogens.</title>
        <authorList>
            <person name="Haridas S."/>
            <person name="Albert R."/>
            <person name="Binder M."/>
            <person name="Bloem J."/>
            <person name="Labutti K."/>
            <person name="Salamov A."/>
            <person name="Andreopoulos B."/>
            <person name="Baker S."/>
            <person name="Barry K."/>
            <person name="Bills G."/>
            <person name="Bluhm B."/>
            <person name="Cannon C."/>
            <person name="Castanera R."/>
            <person name="Culley D."/>
            <person name="Daum C."/>
            <person name="Ezra D."/>
            <person name="Gonzalez J."/>
            <person name="Henrissat B."/>
            <person name="Kuo A."/>
            <person name="Liang C."/>
            <person name="Lipzen A."/>
            <person name="Lutzoni F."/>
            <person name="Magnuson J."/>
            <person name="Mondo S."/>
            <person name="Nolan M."/>
            <person name="Ohm R."/>
            <person name="Pangilinan J."/>
            <person name="Park H.-J."/>
            <person name="Ramirez L."/>
            <person name="Alfaro M."/>
            <person name="Sun H."/>
            <person name="Tritt A."/>
            <person name="Yoshinaga Y."/>
            <person name="Zwiers L.-H."/>
            <person name="Turgeon B."/>
            <person name="Goodwin S."/>
            <person name="Spatafora J."/>
            <person name="Crous P."/>
            <person name="Grigoriev I."/>
        </authorList>
    </citation>
    <scope>NUCLEOTIDE SEQUENCE</scope>
    <source>
        <strain evidence="2">CBS 113389</strain>
    </source>
</reference>
<sequence length="268" mass="29917">MYSHHGCPSVRTLATRGHPSNHPQPPYYFSIKPMRQSSNATMRTSRSGLWIPPKAHRSNTGYEPLLFFHDGHATSTVTQLPLSVYTYSTWSIYHHSGVIWTLDYDATTTAVHDGRDTPYPQSTSVSQPHEQVAHLRDDWASLSFNHLDNLVSFAGRKLSQQTLRIRGPNQHWALQILPDRYAASEHTQSDALGGLIGELPLLIGLMALSIPEAHLRIALPQLMEHPWQPLPPSALSRGAGCTHLLLPAPMFRTLSVGCKRLTNDSLRD</sequence>
<evidence type="ECO:0000313" key="3">
    <source>
        <dbReference type="Proteomes" id="UP000799767"/>
    </source>
</evidence>
<accession>A0A6A6PV49</accession>
<dbReference type="OrthoDB" id="5243686at2759"/>
<feature type="region of interest" description="Disordered" evidence="1">
    <location>
        <begin position="1"/>
        <end position="27"/>
    </location>
</feature>
<dbReference type="Proteomes" id="UP000799767">
    <property type="component" value="Unassembled WGS sequence"/>
</dbReference>